<comment type="caution">
    <text evidence="3">The sequence shown here is derived from an EMBL/GenBank/DDBJ whole genome shotgun (WGS) entry which is preliminary data.</text>
</comment>
<feature type="transmembrane region" description="Helical" evidence="2">
    <location>
        <begin position="115"/>
        <end position="138"/>
    </location>
</feature>
<sequence length="348" mass="37867">MAADGGPLAASSASLDSSLSPLHASPSPSSTYIASSLALSAPAIAASFSVASTFSNSLIPPPPLSPPTPSTMVGWFGWVFSFFFQVIPSVLYWVITFATITLPTWLFTLFSMSLTFTMNFTTLLLIALAIVSTISWFIRYRFLNMYSRLPPEPQRKEPDLDLFPDVQEGDSKPGLANYLDEFLSAIKVFGYLERPVFHELTRTMQTRKLIAGETLMLEEEKGFCLVVDGLVQIFVKSMRDGKSNVDDGSTRMGAESSDEDDHHMDGKQGYQLLTEVKNGASMSSLFSILSLFTEDIQLRANEGSSSSASSVGPSTIAQVSDSFLASPHGLEDSLVLILLEIKVTPSPR</sequence>
<evidence type="ECO:0000256" key="2">
    <source>
        <dbReference type="SAM" id="Phobius"/>
    </source>
</evidence>
<dbReference type="AlphaFoldDB" id="A0A1F7ZJS4"/>
<feature type="transmembrane region" description="Helical" evidence="2">
    <location>
        <begin position="75"/>
        <end position="95"/>
    </location>
</feature>
<name>A0A1F7ZJS4_9EURO</name>
<dbReference type="RefSeq" id="XP_022383276.1">
    <property type="nucleotide sequence ID" value="XM_022538863.1"/>
</dbReference>
<proteinExistence type="predicted"/>
<dbReference type="InterPro" id="IPR014710">
    <property type="entry name" value="RmlC-like_jellyroll"/>
</dbReference>
<keyword evidence="2" id="KW-1133">Transmembrane helix</keyword>
<feature type="transmembrane region" description="Helical" evidence="2">
    <location>
        <begin position="32"/>
        <end position="54"/>
    </location>
</feature>
<dbReference type="InterPro" id="IPR018490">
    <property type="entry name" value="cNMP-bd_dom_sf"/>
</dbReference>
<reference evidence="3 4" key="1">
    <citation type="journal article" date="2016" name="Genome Biol. Evol.">
        <title>Draft genome sequence of an aflatoxigenic Aspergillus species, A. bombycis.</title>
        <authorList>
            <person name="Moore G.G."/>
            <person name="Mack B.M."/>
            <person name="Beltz S.B."/>
            <person name="Gilbert M.K."/>
        </authorList>
    </citation>
    <scope>NUCLEOTIDE SEQUENCE [LARGE SCALE GENOMIC DNA]</scope>
    <source>
        <strain evidence="4">NRRL 26010</strain>
    </source>
</reference>
<dbReference type="EMBL" id="LYCR01000194">
    <property type="protein sequence ID" value="OGM39559.1"/>
    <property type="molecule type" value="Genomic_DNA"/>
</dbReference>
<dbReference type="Proteomes" id="UP000179179">
    <property type="component" value="Unassembled WGS sequence"/>
</dbReference>
<feature type="region of interest" description="Disordered" evidence="1">
    <location>
        <begin position="242"/>
        <end position="265"/>
    </location>
</feature>
<gene>
    <name evidence="3" type="ORF">ABOM_011735</name>
</gene>
<evidence type="ECO:0000313" key="4">
    <source>
        <dbReference type="Proteomes" id="UP000179179"/>
    </source>
</evidence>
<evidence type="ECO:0000256" key="1">
    <source>
        <dbReference type="SAM" id="MobiDB-lite"/>
    </source>
</evidence>
<keyword evidence="2" id="KW-0472">Membrane</keyword>
<organism evidence="3 4">
    <name type="scientific">Aspergillus bombycis</name>
    <dbReference type="NCBI Taxonomy" id="109264"/>
    <lineage>
        <taxon>Eukaryota</taxon>
        <taxon>Fungi</taxon>
        <taxon>Dikarya</taxon>
        <taxon>Ascomycota</taxon>
        <taxon>Pezizomycotina</taxon>
        <taxon>Eurotiomycetes</taxon>
        <taxon>Eurotiomycetidae</taxon>
        <taxon>Eurotiales</taxon>
        <taxon>Aspergillaceae</taxon>
        <taxon>Aspergillus</taxon>
    </lineage>
</organism>
<keyword evidence="4" id="KW-1185">Reference proteome</keyword>
<dbReference type="GeneID" id="34455125"/>
<dbReference type="STRING" id="109264.A0A1F7ZJS4"/>
<protein>
    <submittedName>
        <fullName evidence="3">Lysophospholipase NTE1</fullName>
    </submittedName>
</protein>
<dbReference type="SUPFAM" id="SSF51206">
    <property type="entry name" value="cAMP-binding domain-like"/>
    <property type="match status" value="1"/>
</dbReference>
<accession>A0A1F7ZJS4</accession>
<keyword evidence="2" id="KW-0812">Transmembrane</keyword>
<evidence type="ECO:0000313" key="3">
    <source>
        <dbReference type="EMBL" id="OGM39559.1"/>
    </source>
</evidence>
<dbReference type="Gene3D" id="2.60.120.10">
    <property type="entry name" value="Jelly Rolls"/>
    <property type="match status" value="1"/>
</dbReference>
<dbReference type="OrthoDB" id="3936801at2759"/>